<dbReference type="InterPro" id="IPR036249">
    <property type="entry name" value="Thioredoxin-like_sf"/>
</dbReference>
<dbReference type="Pfam" id="PF08534">
    <property type="entry name" value="Redoxin"/>
    <property type="match status" value="1"/>
</dbReference>
<dbReference type="InterPro" id="IPR013740">
    <property type="entry name" value="Redoxin"/>
</dbReference>
<name>A0A2M8KDL1_9BACT</name>
<dbReference type="EMBL" id="PFDW01000064">
    <property type="protein sequence ID" value="PJE58011.1"/>
    <property type="molecule type" value="Genomic_DNA"/>
</dbReference>
<dbReference type="PANTHER" id="PTHR42852:SF13">
    <property type="entry name" value="PROTEIN DIPZ"/>
    <property type="match status" value="1"/>
</dbReference>
<dbReference type="CDD" id="cd02966">
    <property type="entry name" value="TlpA_like_family"/>
    <property type="match status" value="1"/>
</dbReference>
<keyword evidence="1" id="KW-0472">Membrane</keyword>
<dbReference type="Gene3D" id="3.40.30.10">
    <property type="entry name" value="Glutaredoxin"/>
    <property type="match status" value="1"/>
</dbReference>
<gene>
    <name evidence="3" type="ORF">COU81_03045</name>
</gene>
<dbReference type="PROSITE" id="PS51352">
    <property type="entry name" value="THIOREDOXIN_2"/>
    <property type="match status" value="1"/>
</dbReference>
<dbReference type="InterPro" id="IPR013766">
    <property type="entry name" value="Thioredoxin_domain"/>
</dbReference>
<proteinExistence type="predicted"/>
<dbReference type="Proteomes" id="UP000231450">
    <property type="component" value="Unassembled WGS sequence"/>
</dbReference>
<dbReference type="InterPro" id="IPR050553">
    <property type="entry name" value="Thioredoxin_ResA/DsbE_sf"/>
</dbReference>
<organism evidence="3 4">
    <name type="scientific">Candidatus Portnoybacteria bacterium CG10_big_fil_rev_8_21_14_0_10_36_7</name>
    <dbReference type="NCBI Taxonomy" id="1974812"/>
    <lineage>
        <taxon>Bacteria</taxon>
        <taxon>Candidatus Portnoyibacteriota</taxon>
    </lineage>
</organism>
<protein>
    <recommendedName>
        <fullName evidence="2">Thioredoxin domain-containing protein</fullName>
    </recommendedName>
</protein>
<sequence>MKGWIVAISGVVIFAGLIYLAFRPASKPATLGNQIAQSQQIQGTSNQNSQEVKAIDYTLETFNGKQINFSAVNSQKPVVIQIWATWCEVCEREFPENNKIAQKYKDQIEYHAVNIGGSDQTPKAIGSYVKRKNLDSDAIKFLVDMKAEVSSKYGFRATPQHLFVAKDGVIKYYKPGYMSPLEMEEQFQALIQN</sequence>
<comment type="caution">
    <text evidence="3">The sequence shown here is derived from an EMBL/GenBank/DDBJ whole genome shotgun (WGS) entry which is preliminary data.</text>
</comment>
<dbReference type="PANTHER" id="PTHR42852">
    <property type="entry name" value="THIOL:DISULFIDE INTERCHANGE PROTEIN DSBE"/>
    <property type="match status" value="1"/>
</dbReference>
<dbReference type="AlphaFoldDB" id="A0A2M8KDL1"/>
<dbReference type="GO" id="GO:0016491">
    <property type="term" value="F:oxidoreductase activity"/>
    <property type="evidence" value="ECO:0007669"/>
    <property type="project" value="InterPro"/>
</dbReference>
<keyword evidence="1" id="KW-1133">Transmembrane helix</keyword>
<evidence type="ECO:0000256" key="1">
    <source>
        <dbReference type="SAM" id="Phobius"/>
    </source>
</evidence>
<feature type="domain" description="Thioredoxin" evidence="2">
    <location>
        <begin position="48"/>
        <end position="192"/>
    </location>
</feature>
<keyword evidence="1" id="KW-0812">Transmembrane</keyword>
<dbReference type="SUPFAM" id="SSF52833">
    <property type="entry name" value="Thioredoxin-like"/>
    <property type="match status" value="1"/>
</dbReference>
<feature type="transmembrane region" description="Helical" evidence="1">
    <location>
        <begin position="6"/>
        <end position="22"/>
    </location>
</feature>
<evidence type="ECO:0000313" key="3">
    <source>
        <dbReference type="EMBL" id="PJE58011.1"/>
    </source>
</evidence>
<evidence type="ECO:0000313" key="4">
    <source>
        <dbReference type="Proteomes" id="UP000231450"/>
    </source>
</evidence>
<reference evidence="4" key="1">
    <citation type="submission" date="2017-09" db="EMBL/GenBank/DDBJ databases">
        <title>Depth-based differentiation of microbial function through sediment-hosted aquifers and enrichment of novel symbionts in the deep terrestrial subsurface.</title>
        <authorList>
            <person name="Probst A.J."/>
            <person name="Ladd B."/>
            <person name="Jarett J.K."/>
            <person name="Geller-Mcgrath D.E."/>
            <person name="Sieber C.M.K."/>
            <person name="Emerson J.B."/>
            <person name="Anantharaman K."/>
            <person name="Thomas B.C."/>
            <person name="Malmstrom R."/>
            <person name="Stieglmeier M."/>
            <person name="Klingl A."/>
            <person name="Woyke T."/>
            <person name="Ryan C.M."/>
            <person name="Banfield J.F."/>
        </authorList>
    </citation>
    <scope>NUCLEOTIDE SEQUENCE [LARGE SCALE GENOMIC DNA]</scope>
</reference>
<evidence type="ECO:0000259" key="2">
    <source>
        <dbReference type="PROSITE" id="PS51352"/>
    </source>
</evidence>
<accession>A0A2M8KDL1</accession>